<name>A0A0L0VFF1_9BASI</name>
<evidence type="ECO:0000313" key="3">
    <source>
        <dbReference type="Proteomes" id="UP000054564"/>
    </source>
</evidence>
<feature type="compositionally biased region" description="Polar residues" evidence="1">
    <location>
        <begin position="125"/>
        <end position="142"/>
    </location>
</feature>
<evidence type="ECO:0000256" key="1">
    <source>
        <dbReference type="SAM" id="MobiDB-lite"/>
    </source>
</evidence>
<gene>
    <name evidence="2" type="ORF">PSTG_08963</name>
</gene>
<reference evidence="3" key="1">
    <citation type="submission" date="2014-03" db="EMBL/GenBank/DDBJ databases">
        <title>The Genome Sequence of Puccinia striiformis f. sp. tritici PST-78.</title>
        <authorList>
            <consortium name="The Broad Institute Genome Sequencing Platform"/>
            <person name="Cuomo C."/>
            <person name="Hulbert S."/>
            <person name="Chen X."/>
            <person name="Walker B."/>
            <person name="Young S.K."/>
            <person name="Zeng Q."/>
            <person name="Gargeya S."/>
            <person name="Fitzgerald M."/>
            <person name="Haas B."/>
            <person name="Abouelleil A."/>
            <person name="Alvarado L."/>
            <person name="Arachchi H.M."/>
            <person name="Berlin A.M."/>
            <person name="Chapman S.B."/>
            <person name="Goldberg J."/>
            <person name="Griggs A."/>
            <person name="Gujja S."/>
            <person name="Hansen M."/>
            <person name="Howarth C."/>
            <person name="Imamovic A."/>
            <person name="Larimer J."/>
            <person name="McCowan C."/>
            <person name="Montmayeur A."/>
            <person name="Murphy C."/>
            <person name="Neiman D."/>
            <person name="Pearson M."/>
            <person name="Priest M."/>
            <person name="Roberts A."/>
            <person name="Saif S."/>
            <person name="Shea T."/>
            <person name="Sisk P."/>
            <person name="Sykes S."/>
            <person name="Wortman J."/>
            <person name="Nusbaum C."/>
            <person name="Birren B."/>
        </authorList>
    </citation>
    <scope>NUCLEOTIDE SEQUENCE [LARGE SCALE GENOMIC DNA]</scope>
    <source>
        <strain evidence="3">race PST-78</strain>
    </source>
</reference>
<evidence type="ECO:0000313" key="2">
    <source>
        <dbReference type="EMBL" id="KNE97744.1"/>
    </source>
</evidence>
<keyword evidence="3" id="KW-1185">Reference proteome</keyword>
<dbReference type="EMBL" id="AJIL01000064">
    <property type="protein sequence ID" value="KNE97744.1"/>
    <property type="molecule type" value="Genomic_DNA"/>
</dbReference>
<accession>A0A0L0VFF1</accession>
<proteinExistence type="predicted"/>
<protein>
    <submittedName>
        <fullName evidence="2">Uncharacterized protein</fullName>
    </submittedName>
</protein>
<comment type="caution">
    <text evidence="2">The sequence shown here is derived from an EMBL/GenBank/DDBJ whole genome shotgun (WGS) entry which is preliminary data.</text>
</comment>
<dbReference type="AlphaFoldDB" id="A0A0L0VFF1"/>
<organism evidence="2 3">
    <name type="scientific">Puccinia striiformis f. sp. tritici PST-78</name>
    <dbReference type="NCBI Taxonomy" id="1165861"/>
    <lineage>
        <taxon>Eukaryota</taxon>
        <taxon>Fungi</taxon>
        <taxon>Dikarya</taxon>
        <taxon>Basidiomycota</taxon>
        <taxon>Pucciniomycotina</taxon>
        <taxon>Pucciniomycetes</taxon>
        <taxon>Pucciniales</taxon>
        <taxon>Pucciniaceae</taxon>
        <taxon>Puccinia</taxon>
    </lineage>
</organism>
<sequence length="170" mass="19058">MLSPPRLYKNNFVEWAVDSARPRQCDMPAPGRLSRDKSGHPLLQERTKLDRSSHFLKRVHIINCYLAWRLEFGDACLTVTTIYRLPDDMAEDKHSTPADITRLSQISPVKYTGNSVEPEHESISDPATHNPVPSSQGTSTKFSEYPILTGQQTSIAYQTPPASDQTTCEA</sequence>
<feature type="region of interest" description="Disordered" evidence="1">
    <location>
        <begin position="112"/>
        <end position="144"/>
    </location>
</feature>
<dbReference type="Proteomes" id="UP000054564">
    <property type="component" value="Unassembled WGS sequence"/>
</dbReference>